<feature type="compositionally biased region" description="Polar residues" evidence="1">
    <location>
        <begin position="71"/>
        <end position="86"/>
    </location>
</feature>
<dbReference type="InterPro" id="IPR036869">
    <property type="entry name" value="J_dom_sf"/>
</dbReference>
<dbReference type="Gene3D" id="1.10.287.110">
    <property type="entry name" value="DnaJ domain"/>
    <property type="match status" value="1"/>
</dbReference>
<feature type="compositionally biased region" description="Basic and acidic residues" evidence="1">
    <location>
        <begin position="224"/>
        <end position="236"/>
    </location>
</feature>
<reference evidence="2" key="1">
    <citation type="submission" date="2021-02" db="EMBL/GenBank/DDBJ databases">
        <authorList>
            <person name="Dougan E. K."/>
            <person name="Rhodes N."/>
            <person name="Thang M."/>
            <person name="Chan C."/>
        </authorList>
    </citation>
    <scope>NUCLEOTIDE SEQUENCE</scope>
</reference>
<feature type="region of interest" description="Disordered" evidence="1">
    <location>
        <begin position="107"/>
        <end position="236"/>
    </location>
</feature>
<feature type="region of interest" description="Disordered" evidence="1">
    <location>
        <begin position="323"/>
        <end position="384"/>
    </location>
</feature>
<evidence type="ECO:0000313" key="2">
    <source>
        <dbReference type="EMBL" id="CAE7522799.1"/>
    </source>
</evidence>
<proteinExistence type="predicted"/>
<accession>A0A812TE45</accession>
<protein>
    <submittedName>
        <fullName evidence="2">STR6 protein</fullName>
    </submittedName>
</protein>
<evidence type="ECO:0000256" key="1">
    <source>
        <dbReference type="SAM" id="MobiDB-lite"/>
    </source>
</evidence>
<feature type="compositionally biased region" description="Low complexity" evidence="1">
    <location>
        <begin position="130"/>
        <end position="156"/>
    </location>
</feature>
<feature type="compositionally biased region" description="Basic and acidic residues" evidence="1">
    <location>
        <begin position="108"/>
        <end position="122"/>
    </location>
</feature>
<feature type="compositionally biased region" description="Basic and acidic residues" evidence="1">
    <location>
        <begin position="170"/>
        <end position="181"/>
    </location>
</feature>
<organism evidence="2 3">
    <name type="scientific">Symbiodinium natans</name>
    <dbReference type="NCBI Taxonomy" id="878477"/>
    <lineage>
        <taxon>Eukaryota</taxon>
        <taxon>Sar</taxon>
        <taxon>Alveolata</taxon>
        <taxon>Dinophyceae</taxon>
        <taxon>Suessiales</taxon>
        <taxon>Symbiodiniaceae</taxon>
        <taxon>Symbiodinium</taxon>
    </lineage>
</organism>
<feature type="compositionally biased region" description="Basic and acidic residues" evidence="1">
    <location>
        <begin position="273"/>
        <end position="309"/>
    </location>
</feature>
<dbReference type="CDD" id="cd06257">
    <property type="entry name" value="DnaJ"/>
    <property type="match status" value="1"/>
</dbReference>
<sequence length="444" mass="50826">MTTCPSDVSDDAPTQPSRTTFRKKPPAVPKPPWNERSREACQTEETGPDGEREPGGPESRQLDGSQVADCTESTEPEASSGSYKSSWQRWQCMPKFLEQQRQLLLEKPLQERTSKPPSKEALDFFESLLAGTEPTPSTSTSSATATGAAQVQCAARRLQRQAEAARRRRQDTDPHDSHDPVQKPAVTAVAEDAAEGPADRHSGPDVPKDSEGPLGGERAGARNSEPREGSETFEHREFLRRLEHQRKLQELQVEAERERRELLAQIEQEQAEMEARRNAQEEWREDLARKTQKKKEEAERDAWSRTRSRDSDNYWRTRWFRYIPKAEPQGPKGPKWNPRPPHFSHGPDRTPRSPRNEPETGSEKRSQRRRPCAAPPPISWPASAEGAQLLQELLNHRDEPLESRKRTWRNLCLQWHPDKSQDKETATRVFQQLSELKPWFLPET</sequence>
<dbReference type="InterPro" id="IPR001623">
    <property type="entry name" value="DnaJ_domain"/>
</dbReference>
<feature type="region of interest" description="Disordered" evidence="1">
    <location>
        <begin position="270"/>
        <end position="309"/>
    </location>
</feature>
<feature type="compositionally biased region" description="Basic and acidic residues" evidence="1">
    <location>
        <begin position="197"/>
        <end position="211"/>
    </location>
</feature>
<comment type="caution">
    <text evidence="2">The sequence shown here is derived from an EMBL/GenBank/DDBJ whole genome shotgun (WGS) entry which is preliminary data.</text>
</comment>
<feature type="compositionally biased region" description="Basic and acidic residues" evidence="1">
    <location>
        <begin position="345"/>
        <end position="365"/>
    </location>
</feature>
<gene>
    <name evidence="2" type="primary">STR6</name>
    <name evidence="2" type="ORF">SNAT2548_LOCUS29264</name>
</gene>
<dbReference type="Proteomes" id="UP000604046">
    <property type="component" value="Unassembled WGS sequence"/>
</dbReference>
<dbReference type="EMBL" id="CAJNDS010002549">
    <property type="protein sequence ID" value="CAE7522799.1"/>
    <property type="molecule type" value="Genomic_DNA"/>
</dbReference>
<dbReference type="SUPFAM" id="SSF46565">
    <property type="entry name" value="Chaperone J-domain"/>
    <property type="match status" value="1"/>
</dbReference>
<dbReference type="AlphaFoldDB" id="A0A812TE45"/>
<evidence type="ECO:0000313" key="3">
    <source>
        <dbReference type="Proteomes" id="UP000604046"/>
    </source>
</evidence>
<keyword evidence="3" id="KW-1185">Reference proteome</keyword>
<feature type="region of interest" description="Disordered" evidence="1">
    <location>
        <begin position="1"/>
        <end position="86"/>
    </location>
</feature>
<name>A0A812TE45_9DINO</name>
<feature type="compositionally biased region" description="Polar residues" evidence="1">
    <location>
        <begin position="1"/>
        <end position="19"/>
    </location>
</feature>